<evidence type="ECO:0000256" key="5">
    <source>
        <dbReference type="SAM" id="Coils"/>
    </source>
</evidence>
<dbReference type="EMBL" id="JAAKZV010000298">
    <property type="protein sequence ID" value="NGN69460.1"/>
    <property type="molecule type" value="Genomic_DNA"/>
</dbReference>
<dbReference type="InterPro" id="IPR011761">
    <property type="entry name" value="ATP-grasp"/>
</dbReference>
<dbReference type="RefSeq" id="WP_165244420.1">
    <property type="nucleotide sequence ID" value="NZ_JAAKZV010000298.1"/>
</dbReference>
<dbReference type="Pfam" id="PF13535">
    <property type="entry name" value="ATP-grasp_4"/>
    <property type="match status" value="1"/>
</dbReference>
<keyword evidence="5" id="KW-0175">Coiled coil</keyword>
<evidence type="ECO:0000256" key="4">
    <source>
        <dbReference type="PROSITE-ProRule" id="PRU00409"/>
    </source>
</evidence>
<keyword evidence="2 4" id="KW-0547">Nucleotide-binding</keyword>
<keyword evidence="8" id="KW-1185">Reference proteome</keyword>
<proteinExistence type="predicted"/>
<dbReference type="GO" id="GO:0046872">
    <property type="term" value="F:metal ion binding"/>
    <property type="evidence" value="ECO:0007669"/>
    <property type="project" value="InterPro"/>
</dbReference>
<dbReference type="GO" id="GO:0005524">
    <property type="term" value="F:ATP binding"/>
    <property type="evidence" value="ECO:0007669"/>
    <property type="project" value="UniProtKB-UniRule"/>
</dbReference>
<comment type="caution">
    <text evidence="7">The sequence shown here is derived from an EMBL/GenBank/DDBJ whole genome shotgun (WGS) entry which is preliminary data.</text>
</comment>
<organism evidence="7 8">
    <name type="scientific">Streptomyces coryli</name>
    <dbReference type="NCBI Taxonomy" id="1128680"/>
    <lineage>
        <taxon>Bacteria</taxon>
        <taxon>Bacillati</taxon>
        <taxon>Actinomycetota</taxon>
        <taxon>Actinomycetes</taxon>
        <taxon>Kitasatosporales</taxon>
        <taxon>Streptomycetaceae</taxon>
        <taxon>Streptomyces</taxon>
    </lineage>
</organism>
<sequence length="431" mass="48815">MPADRNIFVLGLDDLNLRSLGELPAAADCRFHPLLTRDELQFEERQLTDLLDEAQRQLREFDGTVDAIVGYRDFPVTTMLPILCHRFGLRSPSLESVVKCEHKYWSRLEQRKVIDEHPRFALLDLEEPARLPDGLNYPVWIKPVKSYSSKYAYKVRDDEQFCAAVAEIKEGIEQIGKPFEYVVKQLELPRELADAGPQACIVEESMPGDQATVEGYVQDGRIEVYGVVDSHTYPDTSSFLRYQYPSALPGDVQDRLADISRRVIRQIGLDHSTFCIEFFYDPGTGAIGLLEVNPRHSQSHAELFSQVDGVPNHHCMVSLALGENPRLPFRQGPYAVAAKWYLRRFRDGLVRHRAGEDELRALAKELGGVDMVPVADAGMRLSEAPEAHDSYSYELAHVYVGADDEHGLREKYERCVAALDFVIDDTEEDST</sequence>
<evidence type="ECO:0000259" key="6">
    <source>
        <dbReference type="PROSITE" id="PS50975"/>
    </source>
</evidence>
<evidence type="ECO:0000256" key="2">
    <source>
        <dbReference type="ARBA" id="ARBA00022741"/>
    </source>
</evidence>
<name>A0A6G4UCL6_9ACTN</name>
<dbReference type="Gene3D" id="3.30.470.20">
    <property type="entry name" value="ATP-grasp fold, B domain"/>
    <property type="match status" value="1"/>
</dbReference>
<dbReference type="PROSITE" id="PS50975">
    <property type="entry name" value="ATP_GRASP"/>
    <property type="match status" value="1"/>
</dbReference>
<gene>
    <name evidence="7" type="ORF">G5C51_36930</name>
</gene>
<keyword evidence="1" id="KW-0436">Ligase</keyword>
<feature type="domain" description="ATP-grasp" evidence="6">
    <location>
        <begin position="106"/>
        <end position="321"/>
    </location>
</feature>
<dbReference type="Proteomes" id="UP000481583">
    <property type="component" value="Unassembled WGS sequence"/>
</dbReference>
<evidence type="ECO:0000256" key="1">
    <source>
        <dbReference type="ARBA" id="ARBA00022598"/>
    </source>
</evidence>
<protein>
    <submittedName>
        <fullName evidence="7">ATP-grasp domain-containing protein</fullName>
    </submittedName>
</protein>
<keyword evidence="3 4" id="KW-0067">ATP-binding</keyword>
<accession>A0A6G4UCL6</accession>
<evidence type="ECO:0000313" key="7">
    <source>
        <dbReference type="EMBL" id="NGN69460.1"/>
    </source>
</evidence>
<dbReference type="SUPFAM" id="SSF56059">
    <property type="entry name" value="Glutathione synthetase ATP-binding domain-like"/>
    <property type="match status" value="1"/>
</dbReference>
<dbReference type="InterPro" id="IPR052032">
    <property type="entry name" value="ATP-dep_AA_Ligase"/>
</dbReference>
<dbReference type="GO" id="GO:0016874">
    <property type="term" value="F:ligase activity"/>
    <property type="evidence" value="ECO:0007669"/>
    <property type="project" value="UniProtKB-KW"/>
</dbReference>
<evidence type="ECO:0000256" key="3">
    <source>
        <dbReference type="ARBA" id="ARBA00022840"/>
    </source>
</evidence>
<dbReference type="PANTHER" id="PTHR43585">
    <property type="entry name" value="FUMIPYRROLE BIOSYNTHESIS PROTEIN C"/>
    <property type="match status" value="1"/>
</dbReference>
<evidence type="ECO:0000313" key="8">
    <source>
        <dbReference type="Proteomes" id="UP000481583"/>
    </source>
</evidence>
<reference evidence="7 8" key="1">
    <citation type="submission" date="2020-02" db="EMBL/GenBank/DDBJ databases">
        <title>Whole-genome analyses of novel actinobacteria.</title>
        <authorList>
            <person name="Sahin N."/>
        </authorList>
    </citation>
    <scope>NUCLEOTIDE SEQUENCE [LARGE SCALE GENOMIC DNA]</scope>
    <source>
        <strain evidence="7 8">A7024</strain>
    </source>
</reference>
<dbReference type="PANTHER" id="PTHR43585:SF2">
    <property type="entry name" value="ATP-GRASP ENZYME FSQD"/>
    <property type="match status" value="1"/>
</dbReference>
<dbReference type="AlphaFoldDB" id="A0A6G4UCL6"/>
<feature type="coiled-coil region" evidence="5">
    <location>
        <begin position="37"/>
        <end position="64"/>
    </location>
</feature>